<dbReference type="InterPro" id="IPR027417">
    <property type="entry name" value="P-loop_NTPase"/>
</dbReference>
<dbReference type="PANTHER" id="PTHR40396">
    <property type="entry name" value="ATPASE-LIKE PROTEIN"/>
    <property type="match status" value="1"/>
</dbReference>
<dbReference type="Proteomes" id="UP001204953">
    <property type="component" value="Unassembled WGS sequence"/>
</dbReference>
<dbReference type="Pfam" id="PF13175">
    <property type="entry name" value="AAA_15"/>
    <property type="match status" value="1"/>
</dbReference>
<evidence type="ECO:0000313" key="4">
    <source>
        <dbReference type="Proteomes" id="UP001204953"/>
    </source>
</evidence>
<dbReference type="InterPro" id="IPR014555">
    <property type="entry name" value="RecF-like"/>
</dbReference>
<dbReference type="PIRSF" id="PIRSF029347">
    <property type="entry name" value="RecF"/>
    <property type="match status" value="1"/>
</dbReference>
<accession>A0AAE3GVD4</accession>
<dbReference type="GO" id="GO:0005524">
    <property type="term" value="F:ATP binding"/>
    <property type="evidence" value="ECO:0007669"/>
    <property type="project" value="InterPro"/>
</dbReference>
<feature type="domain" description="Endonuclease GajA/Old nuclease/RecF-like AAA" evidence="1">
    <location>
        <begin position="4"/>
        <end position="83"/>
    </location>
</feature>
<organism evidence="3 4">
    <name type="scientific">Limnofasciculus baicalensis BBK-W-15</name>
    <dbReference type="NCBI Taxonomy" id="2699891"/>
    <lineage>
        <taxon>Bacteria</taxon>
        <taxon>Bacillati</taxon>
        <taxon>Cyanobacteriota</taxon>
        <taxon>Cyanophyceae</taxon>
        <taxon>Coleofasciculales</taxon>
        <taxon>Coleofasciculaceae</taxon>
        <taxon>Limnofasciculus</taxon>
        <taxon>Limnofasciculus baicalensis</taxon>
    </lineage>
</organism>
<dbReference type="InterPro" id="IPR003959">
    <property type="entry name" value="ATPase_AAA_core"/>
</dbReference>
<dbReference type="SUPFAM" id="SSF52540">
    <property type="entry name" value="P-loop containing nucleoside triphosphate hydrolases"/>
    <property type="match status" value="1"/>
</dbReference>
<sequence length="407" mass="46495">MPRIEYLRVQNYRALRDLELKGITPLTVFLGPNGSGKSTIFDVFAFLSECFTVGLRKAWDRRGRFRELRTRGAEGSIVIELKYREKSSSPLITYHLAIEEGTRGPHVAEESLEWRRGQRGKPFRFLDFQEGAGRVITGEIPDEQDERVFEQLESSELLAVSTLGQFAKHPRVSALRRFITGWYLSYLTADNTRSIPEAGPQERLSPTGDNLPNVIQYLKEQHPNRLNQILTTLSCRVPRLEKVDAEMMQDGRLLLQIKDAPFTRPILAKFISDGTLKMLAYLIVLYDPSPPQLIGIEEPENHLHPQLLPELSEECRAALANTQLMVTTHSPFFVDALKPEELWVLYRNEQGYTQAKRTADMPGIKEFIDNGALLGSLWMEDYFEVGNPLVNFGGYKRGRSQKQEIKE</sequence>
<dbReference type="Pfam" id="PF13304">
    <property type="entry name" value="AAA_21"/>
    <property type="match status" value="1"/>
</dbReference>
<comment type="caution">
    <text evidence="3">The sequence shown here is derived from an EMBL/GenBank/DDBJ whole genome shotgun (WGS) entry which is preliminary data.</text>
</comment>
<evidence type="ECO:0000259" key="1">
    <source>
        <dbReference type="Pfam" id="PF13175"/>
    </source>
</evidence>
<protein>
    <submittedName>
        <fullName evidence="3">AAA family ATPase</fullName>
    </submittedName>
</protein>
<dbReference type="AlphaFoldDB" id="A0AAE3GVD4"/>
<name>A0AAE3GVD4_9CYAN</name>
<dbReference type="PANTHER" id="PTHR40396:SF1">
    <property type="entry name" value="ATPASE AAA-TYPE CORE DOMAIN-CONTAINING PROTEIN"/>
    <property type="match status" value="1"/>
</dbReference>
<feature type="domain" description="ATPase AAA-type core" evidence="2">
    <location>
        <begin position="165"/>
        <end position="335"/>
    </location>
</feature>
<dbReference type="InterPro" id="IPR041685">
    <property type="entry name" value="AAA_GajA/Old/RecF-like"/>
</dbReference>
<proteinExistence type="predicted"/>
<evidence type="ECO:0000259" key="2">
    <source>
        <dbReference type="Pfam" id="PF13304"/>
    </source>
</evidence>
<dbReference type="EMBL" id="JAMZMM010000226">
    <property type="protein sequence ID" value="MCP2730656.1"/>
    <property type="molecule type" value="Genomic_DNA"/>
</dbReference>
<dbReference type="GO" id="GO:0016887">
    <property type="term" value="F:ATP hydrolysis activity"/>
    <property type="evidence" value="ECO:0007669"/>
    <property type="project" value="InterPro"/>
</dbReference>
<reference evidence="3" key="1">
    <citation type="submission" date="2022-06" db="EMBL/GenBank/DDBJ databases">
        <title>New cyanobacteria of genus Symplocastrum in benthos of Lake Baikal.</title>
        <authorList>
            <person name="Sorokovikova E."/>
            <person name="Tikhonova I."/>
            <person name="Krasnopeev A."/>
            <person name="Evseev P."/>
            <person name="Gladkikh A."/>
            <person name="Belykh O."/>
        </authorList>
    </citation>
    <scope>NUCLEOTIDE SEQUENCE</scope>
    <source>
        <strain evidence="3">BBK-W-15</strain>
    </source>
</reference>
<dbReference type="Gene3D" id="3.40.50.300">
    <property type="entry name" value="P-loop containing nucleotide triphosphate hydrolases"/>
    <property type="match status" value="2"/>
</dbReference>
<evidence type="ECO:0000313" key="3">
    <source>
        <dbReference type="EMBL" id="MCP2730656.1"/>
    </source>
</evidence>
<gene>
    <name evidence="3" type="ORF">NJ959_19690</name>
</gene>
<keyword evidence="4" id="KW-1185">Reference proteome</keyword>